<evidence type="ECO:0000256" key="1">
    <source>
        <dbReference type="SAM" id="Phobius"/>
    </source>
</evidence>
<protein>
    <submittedName>
        <fullName evidence="2">Uncharacterized protein</fullName>
    </submittedName>
</protein>
<organism evidence="2 3">
    <name type="scientific">Labedella populi</name>
    <dbReference type="NCBI Taxonomy" id="2498850"/>
    <lineage>
        <taxon>Bacteria</taxon>
        <taxon>Bacillati</taxon>
        <taxon>Actinomycetota</taxon>
        <taxon>Actinomycetes</taxon>
        <taxon>Micrococcales</taxon>
        <taxon>Microbacteriaceae</taxon>
        <taxon>Labedella</taxon>
    </lineage>
</organism>
<gene>
    <name evidence="2" type="ORF">ELQ92_00455</name>
</gene>
<keyword evidence="3" id="KW-1185">Reference proteome</keyword>
<sequence length="196" mass="20151">MALRLSGILIAASAIVQIVLQLVAGSQWSFAVGRPTFSASVVLLAGAAVVLSLRRIGGVENDVTDHLGVGALRALAGLLVIDVVLLLSSPFLPSDLGAAVAYSYLALFVDLLVLMCAVVAVSRLRAAHRAPRPAVLIAAGTVTWYVAAGLFALALPFVIPDASQGLLITLHVVVSMIGPLLTLGTGLVWLAVSRGQ</sequence>
<dbReference type="Proteomes" id="UP000288603">
    <property type="component" value="Unassembled WGS sequence"/>
</dbReference>
<keyword evidence="1" id="KW-1133">Transmembrane helix</keyword>
<feature type="transmembrane region" description="Helical" evidence="1">
    <location>
        <begin position="134"/>
        <end position="159"/>
    </location>
</feature>
<comment type="caution">
    <text evidence="2">The sequence shown here is derived from an EMBL/GenBank/DDBJ whole genome shotgun (WGS) entry which is preliminary data.</text>
</comment>
<evidence type="ECO:0000313" key="2">
    <source>
        <dbReference type="EMBL" id="RWZ67785.1"/>
    </source>
</evidence>
<feature type="transmembrane region" description="Helical" evidence="1">
    <location>
        <begin position="99"/>
        <end position="122"/>
    </location>
</feature>
<name>A0A444QDZ8_9MICO</name>
<proteinExistence type="predicted"/>
<keyword evidence="1" id="KW-0812">Transmembrane</keyword>
<feature type="transmembrane region" description="Helical" evidence="1">
    <location>
        <begin position="74"/>
        <end position="93"/>
    </location>
</feature>
<keyword evidence="1" id="KW-0472">Membrane</keyword>
<feature type="transmembrane region" description="Helical" evidence="1">
    <location>
        <begin position="35"/>
        <end position="53"/>
    </location>
</feature>
<feature type="transmembrane region" description="Helical" evidence="1">
    <location>
        <begin position="165"/>
        <end position="192"/>
    </location>
</feature>
<evidence type="ECO:0000313" key="3">
    <source>
        <dbReference type="Proteomes" id="UP000288603"/>
    </source>
</evidence>
<dbReference type="RefSeq" id="WP_128496931.1">
    <property type="nucleotide sequence ID" value="NZ_RZNC01000001.1"/>
</dbReference>
<dbReference type="AlphaFoldDB" id="A0A444QDZ8"/>
<dbReference type="EMBL" id="RZNC01000001">
    <property type="protein sequence ID" value="RWZ67785.1"/>
    <property type="molecule type" value="Genomic_DNA"/>
</dbReference>
<accession>A0A444QDZ8</accession>
<reference evidence="2 3" key="1">
    <citation type="submission" date="2018-12" db="EMBL/GenBank/DDBJ databases">
        <authorList>
            <person name="Li F."/>
        </authorList>
    </citation>
    <scope>NUCLEOTIDE SEQUENCE [LARGE SCALE GENOMIC DNA]</scope>
    <source>
        <strain evidence="2 3">8H24J-4-2</strain>
    </source>
</reference>